<reference evidence="2 3" key="1">
    <citation type="journal article" date="2020" name="ISME J.">
        <title>Uncovering the hidden diversity of litter-decomposition mechanisms in mushroom-forming fungi.</title>
        <authorList>
            <person name="Floudas D."/>
            <person name="Bentzer J."/>
            <person name="Ahren D."/>
            <person name="Johansson T."/>
            <person name="Persson P."/>
            <person name="Tunlid A."/>
        </authorList>
    </citation>
    <scope>NUCLEOTIDE SEQUENCE [LARGE SCALE GENOMIC DNA]</scope>
    <source>
        <strain evidence="2 3">CBS 146.42</strain>
    </source>
</reference>
<evidence type="ECO:0000256" key="1">
    <source>
        <dbReference type="SAM" id="MobiDB-lite"/>
    </source>
</evidence>
<dbReference type="EMBL" id="JAACJO010000013">
    <property type="protein sequence ID" value="KAF5351088.1"/>
    <property type="molecule type" value="Genomic_DNA"/>
</dbReference>
<comment type="caution">
    <text evidence="2">The sequence shown here is derived from an EMBL/GenBank/DDBJ whole genome shotgun (WGS) entry which is preliminary data.</text>
</comment>
<evidence type="ECO:0000313" key="2">
    <source>
        <dbReference type="EMBL" id="KAF5351088.1"/>
    </source>
</evidence>
<proteinExistence type="predicted"/>
<sequence>MTKFLSSNQLSKIDQWLTEVHTSPILLHPLHSIVQEIYHEVPPNIRVLQVPTYNFKRANEKRNYGKWKSEYLAKSSREQLSPDRQVIETCCQRLGLVEAFRPELNTVSSMSSLPHPEGNELVTESRSVLANEFVRVLRIRNSFYAEQQLYTGLLSCQRRLSPEVTIFYEMRQSECVYGCEKAQQAAQYVQAYAAAQRMDVDFNELLSALPYPEVVEERDALLTGSLSSSPGSTDVTGSTTMVSSAGKDSLSRKEIISEADFKNWKDRWVFQASHRPIRYPGTL</sequence>
<feature type="region of interest" description="Disordered" evidence="1">
    <location>
        <begin position="225"/>
        <end position="244"/>
    </location>
</feature>
<accession>A0A8H5FW91</accession>
<organism evidence="2 3">
    <name type="scientific">Leucocoprinus leucothites</name>
    <dbReference type="NCBI Taxonomy" id="201217"/>
    <lineage>
        <taxon>Eukaryota</taxon>
        <taxon>Fungi</taxon>
        <taxon>Dikarya</taxon>
        <taxon>Basidiomycota</taxon>
        <taxon>Agaricomycotina</taxon>
        <taxon>Agaricomycetes</taxon>
        <taxon>Agaricomycetidae</taxon>
        <taxon>Agaricales</taxon>
        <taxon>Agaricineae</taxon>
        <taxon>Agaricaceae</taxon>
        <taxon>Leucocoprinus</taxon>
    </lineage>
</organism>
<protein>
    <submittedName>
        <fullName evidence="2">Uncharacterized protein</fullName>
    </submittedName>
</protein>
<feature type="compositionally biased region" description="Polar residues" evidence="1">
    <location>
        <begin position="234"/>
        <end position="243"/>
    </location>
</feature>
<dbReference type="OrthoDB" id="3003820at2759"/>
<gene>
    <name evidence="2" type="ORF">D9756_008357</name>
</gene>
<dbReference type="AlphaFoldDB" id="A0A8H5FW91"/>
<keyword evidence="3" id="KW-1185">Reference proteome</keyword>
<dbReference type="Proteomes" id="UP000559027">
    <property type="component" value="Unassembled WGS sequence"/>
</dbReference>
<name>A0A8H5FW91_9AGAR</name>
<evidence type="ECO:0000313" key="3">
    <source>
        <dbReference type="Proteomes" id="UP000559027"/>
    </source>
</evidence>